<dbReference type="PANTHER" id="PTHR45947">
    <property type="entry name" value="SULFOQUINOVOSYL TRANSFERASE SQD2"/>
    <property type="match status" value="1"/>
</dbReference>
<proteinExistence type="predicted"/>
<comment type="caution">
    <text evidence="3">The sequence shown here is derived from an EMBL/GenBank/DDBJ whole genome shotgun (WGS) entry which is preliminary data.</text>
</comment>
<dbReference type="Pfam" id="PF00534">
    <property type="entry name" value="Glycos_transf_1"/>
    <property type="match status" value="1"/>
</dbReference>
<dbReference type="Pfam" id="PF13439">
    <property type="entry name" value="Glyco_transf_4"/>
    <property type="match status" value="1"/>
</dbReference>
<dbReference type="Proteomes" id="UP000050514">
    <property type="component" value="Unassembled WGS sequence"/>
</dbReference>
<name>A0A0P6XH31_9CHLR</name>
<dbReference type="SUPFAM" id="SSF53756">
    <property type="entry name" value="UDP-Glycosyltransferase/glycogen phosphorylase"/>
    <property type="match status" value="1"/>
</dbReference>
<dbReference type="GO" id="GO:0016757">
    <property type="term" value="F:glycosyltransferase activity"/>
    <property type="evidence" value="ECO:0007669"/>
    <property type="project" value="InterPro"/>
</dbReference>
<sequence length="428" mass="47726">MNIAMISYHTCPLATLGGKDTGGMNVYVAELTRFLGKAGIHVDVFTRSQDEHVPHVLHNLGYGNRVVHIPAGPEVPLPKKELVNYLPDFVEGILHFTRAKQLRYDLIHSHYWMSGIAAEKLKAEWNAPIIHMFHTLVLMKNRVARSPEEIEGEYRLEGEKHVLQIADRIIAATPAEQSQLEFLYGANSKKLRVIPPGVDLSRFYPIPRDEAREVIGVPVKNRMILFVGRIEPLKGLETLIRAVAWMQQSTELLCCPYSLVIVGGDPEESQLSVNAEMARLQNLVKSLGLRDFVLFLGKRDQDSLPYYYSAADVVVVPSHYESFGMVALEAMACGTPVVASQVGGLAFLVQEGLTGFVVPDGEPEILGNRLKELILDPTLRDRLGKQANQVAQAYSWERIADEIKSVYLDALNLRTGGERTFQPLFSAM</sequence>
<keyword evidence="4" id="KW-1185">Reference proteome</keyword>
<dbReference type="Gene3D" id="3.40.50.2000">
    <property type="entry name" value="Glycogen Phosphorylase B"/>
    <property type="match status" value="2"/>
</dbReference>
<gene>
    <name evidence="3" type="ORF">AC812_13005</name>
</gene>
<accession>A0A0P6XH31</accession>
<dbReference type="OrthoDB" id="9795068at2"/>
<dbReference type="AlphaFoldDB" id="A0A0P6XH31"/>
<keyword evidence="3" id="KW-0808">Transferase</keyword>
<dbReference type="InterPro" id="IPR001296">
    <property type="entry name" value="Glyco_trans_1"/>
</dbReference>
<dbReference type="InterPro" id="IPR050194">
    <property type="entry name" value="Glycosyltransferase_grp1"/>
</dbReference>
<feature type="domain" description="Glycosyltransferase subfamily 4-like N-terminal" evidence="2">
    <location>
        <begin position="22"/>
        <end position="202"/>
    </location>
</feature>
<reference evidence="3 4" key="1">
    <citation type="submission" date="2015-07" db="EMBL/GenBank/DDBJ databases">
        <title>Draft genome of Bellilinea caldifistulae DSM 17877.</title>
        <authorList>
            <person name="Hemp J."/>
            <person name="Ward L.M."/>
            <person name="Pace L.A."/>
            <person name="Fischer W.W."/>
        </authorList>
    </citation>
    <scope>NUCLEOTIDE SEQUENCE [LARGE SCALE GENOMIC DNA]</scope>
    <source>
        <strain evidence="3 4">GOMI-1</strain>
    </source>
</reference>
<dbReference type="RefSeq" id="WP_061915494.1">
    <property type="nucleotide sequence ID" value="NZ_DF967971.1"/>
</dbReference>
<evidence type="ECO:0000313" key="3">
    <source>
        <dbReference type="EMBL" id="KPL74222.1"/>
    </source>
</evidence>
<protein>
    <submittedName>
        <fullName evidence="3">Glycosyl transferase</fullName>
    </submittedName>
</protein>
<dbReference type="PANTHER" id="PTHR45947:SF3">
    <property type="entry name" value="SULFOQUINOVOSYL TRANSFERASE SQD2"/>
    <property type="match status" value="1"/>
</dbReference>
<dbReference type="EMBL" id="LGHJ01000018">
    <property type="protein sequence ID" value="KPL74222.1"/>
    <property type="molecule type" value="Genomic_DNA"/>
</dbReference>
<evidence type="ECO:0000259" key="2">
    <source>
        <dbReference type="Pfam" id="PF13439"/>
    </source>
</evidence>
<evidence type="ECO:0000313" key="4">
    <source>
        <dbReference type="Proteomes" id="UP000050514"/>
    </source>
</evidence>
<feature type="domain" description="Glycosyl transferase family 1" evidence="1">
    <location>
        <begin position="208"/>
        <end position="389"/>
    </location>
</feature>
<dbReference type="InterPro" id="IPR028098">
    <property type="entry name" value="Glyco_trans_4-like_N"/>
</dbReference>
<dbReference type="PATRIC" id="fig|360411.5.peg.661"/>
<organism evidence="3 4">
    <name type="scientific">Bellilinea caldifistulae</name>
    <dbReference type="NCBI Taxonomy" id="360411"/>
    <lineage>
        <taxon>Bacteria</taxon>
        <taxon>Bacillati</taxon>
        <taxon>Chloroflexota</taxon>
        <taxon>Anaerolineae</taxon>
        <taxon>Anaerolineales</taxon>
        <taxon>Anaerolineaceae</taxon>
        <taxon>Bellilinea</taxon>
    </lineage>
</organism>
<dbReference type="STRING" id="360411.AC812_13005"/>
<evidence type="ECO:0000259" key="1">
    <source>
        <dbReference type="Pfam" id="PF00534"/>
    </source>
</evidence>